<dbReference type="SUPFAM" id="SSF110455">
    <property type="entry name" value="Toprim domain"/>
    <property type="match status" value="1"/>
</dbReference>
<dbReference type="InterPro" id="IPR006171">
    <property type="entry name" value="TOPRIM_dom"/>
</dbReference>
<dbReference type="Pfam" id="PF01751">
    <property type="entry name" value="Toprim"/>
    <property type="match status" value="1"/>
</dbReference>
<proteinExistence type="predicted"/>
<evidence type="ECO:0000313" key="2">
    <source>
        <dbReference type="EMBL" id="EQD76256.1"/>
    </source>
</evidence>
<dbReference type="PANTHER" id="PTHR39964">
    <property type="entry name" value="UPF0292 PROTEIN TK1411"/>
    <property type="match status" value="1"/>
</dbReference>
<accession>T1BTK4</accession>
<evidence type="ECO:0000259" key="1">
    <source>
        <dbReference type="PROSITE" id="PS50880"/>
    </source>
</evidence>
<organism evidence="2">
    <name type="scientific">mine drainage metagenome</name>
    <dbReference type="NCBI Taxonomy" id="410659"/>
    <lineage>
        <taxon>unclassified sequences</taxon>
        <taxon>metagenomes</taxon>
        <taxon>ecological metagenomes</taxon>
    </lineage>
</organism>
<dbReference type="PANTHER" id="PTHR39964:SF2">
    <property type="entry name" value="UPF0292 PROTEIN MJ1624"/>
    <property type="match status" value="1"/>
</dbReference>
<gene>
    <name evidence="2" type="ORF">B1A_03424</name>
</gene>
<dbReference type="PROSITE" id="PS50880">
    <property type="entry name" value="TOPRIM"/>
    <property type="match status" value="1"/>
</dbReference>
<comment type="caution">
    <text evidence="2">The sequence shown here is derived from an EMBL/GenBank/DDBJ whole genome shotgun (WGS) entry which is preliminary data.</text>
</comment>
<dbReference type="Gene3D" id="3.40.1360.10">
    <property type="match status" value="1"/>
</dbReference>
<dbReference type="AlphaFoldDB" id="T1BTK4"/>
<reference evidence="2" key="2">
    <citation type="journal article" date="2014" name="ISME J.">
        <title>Microbial stratification in low pH oxic and suboxic macroscopic growths along an acid mine drainage.</title>
        <authorList>
            <person name="Mendez-Garcia C."/>
            <person name="Mesa V."/>
            <person name="Sprenger R.R."/>
            <person name="Richter M."/>
            <person name="Diez M.S."/>
            <person name="Solano J."/>
            <person name="Bargiela R."/>
            <person name="Golyshina O.V."/>
            <person name="Manteca A."/>
            <person name="Ramos J.L."/>
            <person name="Gallego J.R."/>
            <person name="Llorente I."/>
            <person name="Martins Dos Santos V.A."/>
            <person name="Jensen O.N."/>
            <person name="Pelaez A.I."/>
            <person name="Sanchez J."/>
            <person name="Ferrer M."/>
        </authorList>
    </citation>
    <scope>NUCLEOTIDE SEQUENCE</scope>
</reference>
<reference evidence="2" key="1">
    <citation type="submission" date="2013-08" db="EMBL/GenBank/DDBJ databases">
        <authorList>
            <person name="Mendez C."/>
            <person name="Richter M."/>
            <person name="Ferrer M."/>
            <person name="Sanchez J."/>
        </authorList>
    </citation>
    <scope>NUCLEOTIDE SEQUENCE</scope>
</reference>
<protein>
    <submittedName>
        <fullName evidence="2">Toprim domain protein</fullName>
    </submittedName>
</protein>
<sequence>MLILKERTADINRVIPIIVEGTHDVDTLRNIGFIGHIIKVNRGLALNVFSEMITRNFSEVILLTDFDRKGKLIMQRLTDLLISYGCRVNREFWEFIQKNYNIKSVEDLPWLLDNVVLNSEVSGRKEY</sequence>
<dbReference type="EMBL" id="AUZX01002514">
    <property type="protein sequence ID" value="EQD76256.1"/>
    <property type="molecule type" value="Genomic_DNA"/>
</dbReference>
<feature type="domain" description="Toprim" evidence="1">
    <location>
        <begin position="14"/>
        <end position="96"/>
    </location>
</feature>
<name>T1BTK4_9ZZZZ</name>